<organism evidence="4 5">
    <name type="scientific">Penaeus vannamei</name>
    <name type="common">Whiteleg shrimp</name>
    <name type="synonym">Litopenaeus vannamei</name>
    <dbReference type="NCBI Taxonomy" id="6689"/>
    <lineage>
        <taxon>Eukaryota</taxon>
        <taxon>Metazoa</taxon>
        <taxon>Ecdysozoa</taxon>
        <taxon>Arthropoda</taxon>
        <taxon>Crustacea</taxon>
        <taxon>Multicrustacea</taxon>
        <taxon>Malacostraca</taxon>
        <taxon>Eumalacostraca</taxon>
        <taxon>Eucarida</taxon>
        <taxon>Decapoda</taxon>
        <taxon>Dendrobranchiata</taxon>
        <taxon>Penaeoidea</taxon>
        <taxon>Penaeidae</taxon>
        <taxon>Penaeus</taxon>
    </lineage>
</organism>
<dbReference type="Gene3D" id="2.60.40.1940">
    <property type="match status" value="1"/>
</dbReference>
<sequence length="245" mass="27418">MRKELPNDFSSSNHGHYAPVLDAGRGASPPRAPEVKSPPFFPLARRGLPCAALRAPRSFLQSPRFFSALSILLRRRRRPVSMPTRPRHPTRSAYFLNKGSRGFKVRFRVVALDTAVKMVEDSVDVLILNPRGVLVRRWLSRQCREGPVTLEFPLSSEPEYGEWTIRVEATNSFTEHSFTVEEFHRPRFEVEVRVPSFLSADANYLEGVVVANYSSGAPISGNVTVRAAVRPVGRQPYAKYGPGAS</sequence>
<dbReference type="PANTHER" id="PTHR11412:SF172">
    <property type="entry name" value="LD23292P"/>
    <property type="match status" value="1"/>
</dbReference>
<dbReference type="EMBL" id="QCYY01000534">
    <property type="protein sequence ID" value="ROT84487.1"/>
    <property type="molecule type" value="Genomic_DNA"/>
</dbReference>
<accession>A0A3R7MS47</accession>
<evidence type="ECO:0000313" key="4">
    <source>
        <dbReference type="EMBL" id="ROT84487.1"/>
    </source>
</evidence>
<keyword evidence="5" id="KW-1185">Reference proteome</keyword>
<dbReference type="PANTHER" id="PTHR11412">
    <property type="entry name" value="MACROGLOBULIN / COMPLEMENT"/>
    <property type="match status" value="1"/>
</dbReference>
<dbReference type="GO" id="GO:0004866">
    <property type="term" value="F:endopeptidase inhibitor activity"/>
    <property type="evidence" value="ECO:0007669"/>
    <property type="project" value="InterPro"/>
</dbReference>
<feature type="domain" description="Macroglobulin" evidence="2">
    <location>
        <begin position="104"/>
        <end position="180"/>
    </location>
</feature>
<dbReference type="InterPro" id="IPR002890">
    <property type="entry name" value="MG2"/>
</dbReference>
<dbReference type="AlphaFoldDB" id="A0A3R7MS47"/>
<proteinExistence type="predicted"/>
<dbReference type="OrthoDB" id="6373041at2759"/>
<evidence type="ECO:0000313" key="5">
    <source>
        <dbReference type="Proteomes" id="UP000283509"/>
    </source>
</evidence>
<gene>
    <name evidence="4" type="ORF">C7M84_022337</name>
</gene>
<evidence type="ECO:0000259" key="3">
    <source>
        <dbReference type="Pfam" id="PF17791"/>
    </source>
</evidence>
<feature type="domain" description="Macroglobulin" evidence="3">
    <location>
        <begin position="186"/>
        <end position="229"/>
    </location>
</feature>
<dbReference type="Pfam" id="PF01835">
    <property type="entry name" value="MG2"/>
    <property type="match status" value="1"/>
</dbReference>
<dbReference type="InterPro" id="IPR050473">
    <property type="entry name" value="A2M/Complement_sys"/>
</dbReference>
<reference evidence="4 5" key="2">
    <citation type="submission" date="2019-01" db="EMBL/GenBank/DDBJ databases">
        <title>The decoding of complex shrimp genome reveals the adaptation for benthos swimmer, frequently molting mechanism and breeding impact on genome.</title>
        <authorList>
            <person name="Sun Y."/>
            <person name="Gao Y."/>
            <person name="Yu Y."/>
        </authorList>
    </citation>
    <scope>NUCLEOTIDE SEQUENCE [LARGE SCALE GENOMIC DNA]</scope>
    <source>
        <tissue evidence="4">Muscle</tissue>
    </source>
</reference>
<name>A0A3R7MS47_PENVA</name>
<reference evidence="4 5" key="1">
    <citation type="submission" date="2018-04" db="EMBL/GenBank/DDBJ databases">
        <authorList>
            <person name="Zhang X."/>
            <person name="Yuan J."/>
            <person name="Li F."/>
            <person name="Xiang J."/>
        </authorList>
    </citation>
    <scope>NUCLEOTIDE SEQUENCE [LARGE SCALE GENOMIC DNA]</scope>
    <source>
        <tissue evidence="4">Muscle</tissue>
    </source>
</reference>
<dbReference type="Gene3D" id="2.60.40.1930">
    <property type="match status" value="1"/>
</dbReference>
<protein>
    <submittedName>
        <fullName evidence="4">Uncharacterized protein</fullName>
    </submittedName>
</protein>
<evidence type="ECO:0000259" key="2">
    <source>
        <dbReference type="Pfam" id="PF01835"/>
    </source>
</evidence>
<dbReference type="InterPro" id="IPR041555">
    <property type="entry name" value="MG3"/>
</dbReference>
<evidence type="ECO:0000256" key="1">
    <source>
        <dbReference type="SAM" id="MobiDB-lite"/>
    </source>
</evidence>
<dbReference type="Proteomes" id="UP000283509">
    <property type="component" value="Unassembled WGS sequence"/>
</dbReference>
<comment type="caution">
    <text evidence="4">The sequence shown here is derived from an EMBL/GenBank/DDBJ whole genome shotgun (WGS) entry which is preliminary data.</text>
</comment>
<dbReference type="Pfam" id="PF17791">
    <property type="entry name" value="MG3"/>
    <property type="match status" value="1"/>
</dbReference>
<dbReference type="STRING" id="6689.A0A3R7MS47"/>
<feature type="region of interest" description="Disordered" evidence="1">
    <location>
        <begin position="1"/>
        <end position="38"/>
    </location>
</feature>